<organism evidence="1 2">
    <name type="scientific">Botryotinia fuckeliana (strain T4)</name>
    <name type="common">Noble rot fungus</name>
    <name type="synonym">Botrytis cinerea</name>
    <dbReference type="NCBI Taxonomy" id="999810"/>
    <lineage>
        <taxon>Eukaryota</taxon>
        <taxon>Fungi</taxon>
        <taxon>Dikarya</taxon>
        <taxon>Ascomycota</taxon>
        <taxon>Pezizomycotina</taxon>
        <taxon>Leotiomycetes</taxon>
        <taxon>Helotiales</taxon>
        <taxon>Sclerotiniaceae</taxon>
        <taxon>Botrytis</taxon>
    </lineage>
</organism>
<dbReference type="AlphaFoldDB" id="G2YEL0"/>
<evidence type="ECO:0000313" key="1">
    <source>
        <dbReference type="EMBL" id="CCD50208.1"/>
    </source>
</evidence>
<dbReference type="InParanoid" id="G2YEL0"/>
<gene>
    <name evidence="1" type="ORF">BofuT4_P091670.1</name>
</gene>
<evidence type="ECO:0000313" key="2">
    <source>
        <dbReference type="Proteomes" id="UP000008177"/>
    </source>
</evidence>
<dbReference type="HOGENOM" id="CLU_2249708_0_0_1"/>
<name>G2YEL0_BOTF4</name>
<sequence>MGHNYLVPQLCEELYGTRACGPKFLRNGFNQKVINAWRIDELCEVEEGEVAEVRSRLRLTSNPRTADRVSPISTEEVMYPYCGSIDAGLMRWQFIGGGPQVLDL</sequence>
<protein>
    <submittedName>
        <fullName evidence="1">Uncharacterized protein</fullName>
    </submittedName>
</protein>
<reference evidence="2" key="1">
    <citation type="journal article" date="2011" name="PLoS Genet.">
        <title>Genomic analysis of the necrotrophic fungal pathogens Sclerotinia sclerotiorum and Botrytis cinerea.</title>
        <authorList>
            <person name="Amselem J."/>
            <person name="Cuomo C.A."/>
            <person name="van Kan J.A."/>
            <person name="Viaud M."/>
            <person name="Benito E.P."/>
            <person name="Couloux A."/>
            <person name="Coutinho P.M."/>
            <person name="de Vries R.P."/>
            <person name="Dyer P.S."/>
            <person name="Fillinger S."/>
            <person name="Fournier E."/>
            <person name="Gout L."/>
            <person name="Hahn M."/>
            <person name="Kohn L."/>
            <person name="Lapalu N."/>
            <person name="Plummer K.M."/>
            <person name="Pradier J.M."/>
            <person name="Quevillon E."/>
            <person name="Sharon A."/>
            <person name="Simon A."/>
            <person name="ten Have A."/>
            <person name="Tudzynski B."/>
            <person name="Tudzynski P."/>
            <person name="Wincker P."/>
            <person name="Andrew M."/>
            <person name="Anthouard V."/>
            <person name="Beever R.E."/>
            <person name="Beffa R."/>
            <person name="Benoit I."/>
            <person name="Bouzid O."/>
            <person name="Brault B."/>
            <person name="Chen Z."/>
            <person name="Choquer M."/>
            <person name="Collemare J."/>
            <person name="Cotton P."/>
            <person name="Danchin E.G."/>
            <person name="Da Silva C."/>
            <person name="Gautier A."/>
            <person name="Giraud C."/>
            <person name="Giraud T."/>
            <person name="Gonzalez C."/>
            <person name="Grossetete S."/>
            <person name="Guldener U."/>
            <person name="Henrissat B."/>
            <person name="Howlett B.J."/>
            <person name="Kodira C."/>
            <person name="Kretschmer M."/>
            <person name="Lappartient A."/>
            <person name="Leroch M."/>
            <person name="Levis C."/>
            <person name="Mauceli E."/>
            <person name="Neuveglise C."/>
            <person name="Oeser B."/>
            <person name="Pearson M."/>
            <person name="Poulain J."/>
            <person name="Poussereau N."/>
            <person name="Quesneville H."/>
            <person name="Rascle C."/>
            <person name="Schumacher J."/>
            <person name="Segurens B."/>
            <person name="Sexton A."/>
            <person name="Silva E."/>
            <person name="Sirven C."/>
            <person name="Soanes D.M."/>
            <person name="Talbot N.J."/>
            <person name="Templeton M."/>
            <person name="Yandava C."/>
            <person name="Yarden O."/>
            <person name="Zeng Q."/>
            <person name="Rollins J.A."/>
            <person name="Lebrun M.H."/>
            <person name="Dickman M."/>
        </authorList>
    </citation>
    <scope>NUCLEOTIDE SEQUENCE [LARGE SCALE GENOMIC DNA]</scope>
    <source>
        <strain evidence="2">T4</strain>
    </source>
</reference>
<accession>G2YEL0</accession>
<dbReference type="EMBL" id="FQ790324">
    <property type="protein sequence ID" value="CCD50208.1"/>
    <property type="molecule type" value="Genomic_DNA"/>
</dbReference>
<proteinExistence type="predicted"/>
<dbReference type="Proteomes" id="UP000008177">
    <property type="component" value="Unplaced contigs"/>
</dbReference>